<dbReference type="EMBL" id="BPVZ01000118">
    <property type="protein sequence ID" value="GKV36656.1"/>
    <property type="molecule type" value="Genomic_DNA"/>
</dbReference>
<dbReference type="Proteomes" id="UP001054252">
    <property type="component" value="Unassembled WGS sequence"/>
</dbReference>
<dbReference type="AlphaFoldDB" id="A0AAV5LIK1"/>
<name>A0AAV5LIK1_9ROSI</name>
<gene>
    <name evidence="1" type="ORF">SLEP1_g44762</name>
</gene>
<accession>A0AAV5LIK1</accession>
<protein>
    <submittedName>
        <fullName evidence="1">Uncharacterized protein</fullName>
    </submittedName>
</protein>
<organism evidence="1 2">
    <name type="scientific">Rubroshorea leprosula</name>
    <dbReference type="NCBI Taxonomy" id="152421"/>
    <lineage>
        <taxon>Eukaryota</taxon>
        <taxon>Viridiplantae</taxon>
        <taxon>Streptophyta</taxon>
        <taxon>Embryophyta</taxon>
        <taxon>Tracheophyta</taxon>
        <taxon>Spermatophyta</taxon>
        <taxon>Magnoliopsida</taxon>
        <taxon>eudicotyledons</taxon>
        <taxon>Gunneridae</taxon>
        <taxon>Pentapetalae</taxon>
        <taxon>rosids</taxon>
        <taxon>malvids</taxon>
        <taxon>Malvales</taxon>
        <taxon>Dipterocarpaceae</taxon>
        <taxon>Rubroshorea</taxon>
    </lineage>
</organism>
<sequence>MKTIRLSFPAKPKGGESETCQKTCSKVSYLGALRKVISWKRFPCMMRRGVMEFRLASTVTIYCFICVRLH</sequence>
<evidence type="ECO:0000313" key="1">
    <source>
        <dbReference type="EMBL" id="GKV36656.1"/>
    </source>
</evidence>
<reference evidence="1 2" key="1">
    <citation type="journal article" date="2021" name="Commun. Biol.">
        <title>The genome of Shorea leprosula (Dipterocarpaceae) highlights the ecological relevance of drought in aseasonal tropical rainforests.</title>
        <authorList>
            <person name="Ng K.K.S."/>
            <person name="Kobayashi M.J."/>
            <person name="Fawcett J.A."/>
            <person name="Hatakeyama M."/>
            <person name="Paape T."/>
            <person name="Ng C.H."/>
            <person name="Ang C.C."/>
            <person name="Tnah L.H."/>
            <person name="Lee C.T."/>
            <person name="Nishiyama T."/>
            <person name="Sese J."/>
            <person name="O'Brien M.J."/>
            <person name="Copetti D."/>
            <person name="Mohd Noor M.I."/>
            <person name="Ong R.C."/>
            <person name="Putra M."/>
            <person name="Sireger I.Z."/>
            <person name="Indrioko S."/>
            <person name="Kosugi Y."/>
            <person name="Izuno A."/>
            <person name="Isagi Y."/>
            <person name="Lee S.L."/>
            <person name="Shimizu K.K."/>
        </authorList>
    </citation>
    <scope>NUCLEOTIDE SEQUENCE [LARGE SCALE GENOMIC DNA]</scope>
    <source>
        <strain evidence="1">214</strain>
    </source>
</reference>
<proteinExistence type="predicted"/>
<keyword evidence="2" id="KW-1185">Reference proteome</keyword>
<comment type="caution">
    <text evidence="1">The sequence shown here is derived from an EMBL/GenBank/DDBJ whole genome shotgun (WGS) entry which is preliminary data.</text>
</comment>
<evidence type="ECO:0000313" key="2">
    <source>
        <dbReference type="Proteomes" id="UP001054252"/>
    </source>
</evidence>